<proteinExistence type="predicted"/>
<dbReference type="Pfam" id="PF13155">
    <property type="entry name" value="Toprim_2"/>
    <property type="match status" value="1"/>
</dbReference>
<sequence>MARIPDAEIDRLKLEVSLVRLVEASGVTLKAHGKDRIGRCPFHDDKTPSLVVSPKSNLWHCLGACQAGGSVIDWVMRSESISFREAVERLRQETGVAPPTVIEAPPPRMGVMLEDDQTLLRRVLDYYHATLQQSPEALAYLEARGLTHPDLIESFQLGFANRTLGYQLPDKNVKAGATIRGALERMGVYRDSGHEHFNGSLVIPVITPDGAITELYGRKVTRDTKLRAGTPLHLYLPGPHRGVFNEAGLIGQEEVILCEALIDALTFWCAGYRNVTSSYGIEGFTDDILTAFHRHGIKRVLIAYDADEAGNSAAEKLSARLIAEGFDTYRCRFPKGMDANAYAVSVQPASKSLGLVIRQAEWLGNGQPPQRTETVPMVETPAVPAELPSLVAASAPETDEAAAPELPAHRVPPSVPPVPVEIVNDEVRITLGDRGYVVRGVEKNLSYEQLKVWIKATCGSFVHIDTVELYAAKQRGGWIKQASAELGISEEAARSDLAAVLRVVEQRQDELIRQKLKPAEASSAPTLTPDQHNAGLTLLRDPDLIERIVRDVEATGVVGEASNALVAYLACVSRKLEKPLAILIQSTSAAGKSTLMDALLALMPESERVHYSAMTGQSLFYLGETSMKHKILAIAEEEGVRQAAYALKVLQSQGELTIASTGKDPTTGQLVTQEYRVEGPVMLFLTTTAIDIDEELLNRCLVLTINESREQTAAIQAKQRSGRTLEGLLAKARTDDLLAAHRAAQALLRPLAVVNPFAEQLTFASDRVRLRRDHAKYLALIDSIALLHQYQRPVRSVVHGGKTVEYIEVSAADIALANRLAHDVLGRSLDELPPPTRRLLSQAVAYVDTCAQAQAIPRTGVRFTRRALREHTGLSEAQVRVHLDRLVELEYVLAHAGRNGQRFVYELVFDGDVQRSAPQLMGLASVGTTVNLAAGSTDLVGTSWPARGDLVATSRTIETARIASVAAGSSSLVAAVEQNAPLTGEKTPSSYRNGVSYPLPPVVEH</sequence>
<dbReference type="RefSeq" id="WP_261695031.1">
    <property type="nucleotide sequence ID" value="NZ_CP104694.1"/>
</dbReference>
<keyword evidence="8" id="KW-1185">Reference proteome</keyword>
<dbReference type="SUPFAM" id="SSF57783">
    <property type="entry name" value="Zinc beta-ribbon"/>
    <property type="match status" value="1"/>
</dbReference>
<keyword evidence="1" id="KW-0479">Metal-binding</keyword>
<evidence type="ECO:0000256" key="2">
    <source>
        <dbReference type="ARBA" id="ARBA00022771"/>
    </source>
</evidence>
<evidence type="ECO:0000313" key="8">
    <source>
        <dbReference type="Proteomes" id="UP001064632"/>
    </source>
</evidence>
<dbReference type="InterPro" id="IPR036977">
    <property type="entry name" value="DNA_primase_Znf_CHC2"/>
</dbReference>
<organism evidence="7 8">
    <name type="scientific">Tahibacter amnicola</name>
    <dbReference type="NCBI Taxonomy" id="2976241"/>
    <lineage>
        <taxon>Bacteria</taxon>
        <taxon>Pseudomonadati</taxon>
        <taxon>Pseudomonadota</taxon>
        <taxon>Gammaproteobacteria</taxon>
        <taxon>Lysobacterales</taxon>
        <taxon>Rhodanobacteraceae</taxon>
        <taxon>Tahibacter</taxon>
    </lineage>
</organism>
<dbReference type="Pfam" id="PF01807">
    <property type="entry name" value="Zn_ribbon_DnaG"/>
    <property type="match status" value="1"/>
</dbReference>
<dbReference type="SUPFAM" id="SSF56731">
    <property type="entry name" value="DNA primase core"/>
    <property type="match status" value="1"/>
</dbReference>
<protein>
    <submittedName>
        <fullName evidence="7">CHC2 zinc finger domain-containing protein</fullName>
    </submittedName>
</protein>
<evidence type="ECO:0000313" key="6">
    <source>
        <dbReference type="EMBL" id="UXI68064.1"/>
    </source>
</evidence>
<dbReference type="InterPro" id="IPR050219">
    <property type="entry name" value="DnaG_primase"/>
</dbReference>
<keyword evidence="3" id="KW-0862">Zinc</keyword>
<dbReference type="Gene3D" id="3.40.1360.10">
    <property type="match status" value="1"/>
</dbReference>
<gene>
    <name evidence="6" type="ORF">N4264_25615</name>
    <name evidence="7" type="ORF">N4264_25645</name>
</gene>
<dbReference type="Gene3D" id="3.90.580.10">
    <property type="entry name" value="Zinc finger, CHC2-type domain"/>
    <property type="match status" value="1"/>
</dbReference>
<evidence type="ECO:0000256" key="3">
    <source>
        <dbReference type="ARBA" id="ARBA00022833"/>
    </source>
</evidence>
<dbReference type="EMBL" id="CP104694">
    <property type="protein sequence ID" value="UXI68064.1"/>
    <property type="molecule type" value="Genomic_DNA"/>
</dbReference>
<dbReference type="CDD" id="cd03364">
    <property type="entry name" value="TOPRIM_DnaG_primases"/>
    <property type="match status" value="1"/>
</dbReference>
<feature type="region of interest" description="Disordered" evidence="4">
    <location>
        <begin position="983"/>
        <end position="1005"/>
    </location>
</feature>
<keyword evidence="2" id="KW-0863">Zinc-finger</keyword>
<dbReference type="EMBL" id="CP104694">
    <property type="protein sequence ID" value="UXI68070.1"/>
    <property type="molecule type" value="Genomic_DNA"/>
</dbReference>
<feature type="domain" description="Zinc finger CHC2-type" evidence="5">
    <location>
        <begin position="36"/>
        <end position="91"/>
    </location>
</feature>
<dbReference type="Gene3D" id="3.90.980.10">
    <property type="entry name" value="DNA primase, catalytic core, N-terminal domain"/>
    <property type="match status" value="1"/>
</dbReference>
<evidence type="ECO:0000256" key="1">
    <source>
        <dbReference type="ARBA" id="ARBA00022723"/>
    </source>
</evidence>
<dbReference type="InterPro" id="IPR034151">
    <property type="entry name" value="TOPRIM_DnaG_bac"/>
</dbReference>
<dbReference type="PANTHER" id="PTHR30313:SF2">
    <property type="entry name" value="DNA PRIMASE"/>
    <property type="match status" value="1"/>
</dbReference>
<dbReference type="InterPro" id="IPR037068">
    <property type="entry name" value="DNA_primase_core_N_sf"/>
</dbReference>
<reference evidence="7" key="1">
    <citation type="submission" date="2022-09" db="EMBL/GenBank/DDBJ databases">
        <title>Tahibacter sp. nov., isolated from a fresh water.</title>
        <authorList>
            <person name="Baek J.H."/>
            <person name="Lee J.K."/>
            <person name="Kim J.M."/>
            <person name="Jeon C.O."/>
        </authorList>
    </citation>
    <scope>NUCLEOTIDE SEQUENCE</scope>
    <source>
        <strain evidence="7">W38</strain>
    </source>
</reference>
<dbReference type="PANTHER" id="PTHR30313">
    <property type="entry name" value="DNA PRIMASE"/>
    <property type="match status" value="1"/>
</dbReference>
<evidence type="ECO:0000259" key="5">
    <source>
        <dbReference type="SMART" id="SM00400"/>
    </source>
</evidence>
<evidence type="ECO:0000256" key="4">
    <source>
        <dbReference type="SAM" id="MobiDB-lite"/>
    </source>
</evidence>
<dbReference type="InterPro" id="IPR002694">
    <property type="entry name" value="Znf_CHC2"/>
</dbReference>
<name>A0ABY6BE34_9GAMM</name>
<dbReference type="SMART" id="SM00400">
    <property type="entry name" value="ZnF_CHCC"/>
    <property type="match status" value="1"/>
</dbReference>
<evidence type="ECO:0000313" key="7">
    <source>
        <dbReference type="EMBL" id="UXI68070.1"/>
    </source>
</evidence>
<dbReference type="Proteomes" id="UP001064632">
    <property type="component" value="Chromosome"/>
</dbReference>
<accession>A0ABY6BE34</accession>